<dbReference type="PANTHER" id="PTHR11469">
    <property type="entry name" value="GLUCOSE-6-PHOSPHATE ISOMERASE"/>
    <property type="match status" value="1"/>
</dbReference>
<keyword evidence="6 9" id="KW-0413">Isomerase</keyword>
<comment type="catalytic activity">
    <reaction evidence="8 9">
        <text>alpha-D-glucose 6-phosphate = beta-D-fructose 6-phosphate</text>
        <dbReference type="Rhea" id="RHEA:11816"/>
        <dbReference type="ChEBI" id="CHEBI:57634"/>
        <dbReference type="ChEBI" id="CHEBI:58225"/>
        <dbReference type="EC" id="5.3.1.9"/>
    </reaction>
</comment>
<keyword evidence="12" id="KW-1185">Reference proteome</keyword>
<dbReference type="GO" id="GO:0048029">
    <property type="term" value="F:monosaccharide binding"/>
    <property type="evidence" value="ECO:0007669"/>
    <property type="project" value="TreeGrafter"/>
</dbReference>
<dbReference type="PROSITE" id="PS00765">
    <property type="entry name" value="P_GLUCOSE_ISOMERASE_1"/>
    <property type="match status" value="1"/>
</dbReference>
<sequence>MEIKDLFKNDKERLEKLSREIKIGDEMIYYDYSKTHIDNENLQKYYKIFEAKKEEIAKMKNRENINFTENRKVLHISLRSGNVIKNLKGENVELENEEIEVYNELCKIKEFTEEFKYGSLKGCTGKRINTVVNIGIGGSDLGPRMVCNALQQYKQKDTKVHFITNVDPTDTYLTFEKIDPEETLFLIVSKTFTTLETLTNARLARKLICEKLNKDEKEVSKHHFIAVSANIEKVKEFGIEKRFTMWDYVGGRYSLWSAVGLSISLFVGFDNFLALLEGASIADDHFFNSKIIENIPVLHSIVEIFYNNELNYNNKCIITYDQYLVDFTSYLQQAEMESNGKTATKYGNTDKDTGMIIWGGLGTNSQHSFFQLIHQGTRKILCEFLCSLKSLNDYKINDSLHKHLYSNFVAQGRALMAGKHDNNMYKNFNGNKPTISIVYSKLTPSVLGALIAMYEHKIYLQGLYWNINSFDQFGVELGKVLAKETFNQLNGEKKDEMIDPSTSKMIDLFLKQNK</sequence>
<evidence type="ECO:0000256" key="3">
    <source>
        <dbReference type="ARBA" id="ARBA00011952"/>
    </source>
</evidence>
<evidence type="ECO:0000256" key="5">
    <source>
        <dbReference type="ARBA" id="ARBA00023152"/>
    </source>
</evidence>
<dbReference type="CDD" id="cd05015">
    <property type="entry name" value="SIS_PGI_1"/>
    <property type="match status" value="1"/>
</dbReference>
<dbReference type="HOGENOM" id="CLU_017947_3_1_1"/>
<evidence type="ECO:0000256" key="4">
    <source>
        <dbReference type="ARBA" id="ARBA00022432"/>
    </source>
</evidence>
<comment type="similarity">
    <text evidence="2 9">Belongs to the GPI family.</text>
</comment>
<protein>
    <recommendedName>
        <fullName evidence="3 9">Glucose-6-phosphate isomerase</fullName>
        <ecNumber evidence="3 9">5.3.1.9</ecNumber>
    </recommendedName>
</protein>
<dbReference type="InterPro" id="IPR018189">
    <property type="entry name" value="Phosphoglucose_isomerase_CS"/>
</dbReference>
<accession>S7XQ16</accession>
<proteinExistence type="inferred from homology"/>
<dbReference type="GO" id="GO:0006094">
    <property type="term" value="P:gluconeogenesis"/>
    <property type="evidence" value="ECO:0007669"/>
    <property type="project" value="UniProtKB-KW"/>
</dbReference>
<dbReference type="FunCoup" id="S7XQ16">
    <property type="interactions" value="135"/>
</dbReference>
<dbReference type="InterPro" id="IPR023096">
    <property type="entry name" value="G6P_Isomerase_C"/>
</dbReference>
<dbReference type="EC" id="5.3.1.9" evidence="3 9"/>
<dbReference type="Pfam" id="PF00342">
    <property type="entry name" value="PGI"/>
    <property type="match status" value="1"/>
</dbReference>
<dbReference type="Proteomes" id="UP000014978">
    <property type="component" value="Unassembled WGS sequence"/>
</dbReference>
<dbReference type="InParanoid" id="S7XQ16"/>
<dbReference type="HAMAP" id="MF_00473">
    <property type="entry name" value="G6P_isomerase"/>
    <property type="match status" value="1"/>
</dbReference>
<evidence type="ECO:0000313" key="11">
    <source>
        <dbReference type="EMBL" id="EPR78058.1"/>
    </source>
</evidence>
<dbReference type="AlphaFoldDB" id="S7XQ16"/>
<dbReference type="InterPro" id="IPR035482">
    <property type="entry name" value="SIS_PGI_2"/>
</dbReference>
<keyword evidence="10" id="KW-0175">Coiled coil</keyword>
<dbReference type="OMA" id="DWYRQLW"/>
<reference evidence="12" key="1">
    <citation type="journal article" date="2013" name="PLoS Genet.">
        <title>The genome of Spraguea lophii and the basis of host-microsporidian interactions.</title>
        <authorList>
            <person name="Campbell S.E."/>
            <person name="Williams T.A."/>
            <person name="Yousuf A."/>
            <person name="Soanes D.M."/>
            <person name="Paszkiewicz K.H."/>
            <person name="Williams B.A.P."/>
        </authorList>
    </citation>
    <scope>NUCLEOTIDE SEQUENCE [LARGE SCALE GENOMIC DNA]</scope>
    <source>
        <strain evidence="12">42_110</strain>
    </source>
</reference>
<dbReference type="GO" id="GO:0097367">
    <property type="term" value="F:carbohydrate derivative binding"/>
    <property type="evidence" value="ECO:0007669"/>
    <property type="project" value="InterPro"/>
</dbReference>
<dbReference type="CDD" id="cd05016">
    <property type="entry name" value="SIS_PGI_2"/>
    <property type="match status" value="1"/>
</dbReference>
<dbReference type="Gene3D" id="1.10.1390.10">
    <property type="match status" value="1"/>
</dbReference>
<keyword evidence="5 9" id="KW-0324">Glycolysis</keyword>
<evidence type="ECO:0000256" key="6">
    <source>
        <dbReference type="ARBA" id="ARBA00023235"/>
    </source>
</evidence>
<evidence type="ECO:0000256" key="8">
    <source>
        <dbReference type="ARBA" id="ARBA00029321"/>
    </source>
</evidence>
<evidence type="ECO:0000313" key="12">
    <source>
        <dbReference type="Proteomes" id="UP000014978"/>
    </source>
</evidence>
<comment type="caution">
    <text evidence="11">The sequence shown here is derived from an EMBL/GenBank/DDBJ whole genome shotgun (WGS) entry which is preliminary data.</text>
</comment>
<dbReference type="OrthoDB" id="5831190at2759"/>
<dbReference type="PROSITE" id="PS51463">
    <property type="entry name" value="P_GLUCOSE_ISOMERASE_3"/>
    <property type="match status" value="1"/>
</dbReference>
<dbReference type="SUPFAM" id="SSF53697">
    <property type="entry name" value="SIS domain"/>
    <property type="match status" value="1"/>
</dbReference>
<comment type="function">
    <text evidence="7">In the cytoplasm, catalyzes the conversion of glucose-6-phosphate to fructose-6-phosphate, the second step in glycolysis, and the reverse reaction during gluconeogenesis.</text>
</comment>
<organism evidence="11 12">
    <name type="scientific">Spraguea lophii (strain 42_110)</name>
    <name type="common">Microsporidian parasite</name>
    <dbReference type="NCBI Taxonomy" id="1358809"/>
    <lineage>
        <taxon>Eukaryota</taxon>
        <taxon>Fungi</taxon>
        <taxon>Fungi incertae sedis</taxon>
        <taxon>Microsporidia</taxon>
        <taxon>Spragueidae</taxon>
        <taxon>Spraguea</taxon>
    </lineage>
</organism>
<dbReference type="PROSITE" id="PS00174">
    <property type="entry name" value="P_GLUCOSE_ISOMERASE_2"/>
    <property type="match status" value="1"/>
</dbReference>
<evidence type="ECO:0000256" key="7">
    <source>
        <dbReference type="ARBA" id="ARBA00024178"/>
    </source>
</evidence>
<keyword evidence="4 9" id="KW-0312">Gluconeogenesis</keyword>
<dbReference type="GO" id="GO:0004347">
    <property type="term" value="F:glucose-6-phosphate isomerase activity"/>
    <property type="evidence" value="ECO:0007669"/>
    <property type="project" value="UniProtKB-EC"/>
</dbReference>
<dbReference type="GO" id="GO:0051156">
    <property type="term" value="P:glucose 6-phosphate metabolic process"/>
    <property type="evidence" value="ECO:0007669"/>
    <property type="project" value="TreeGrafter"/>
</dbReference>
<dbReference type="Gene3D" id="3.40.50.10490">
    <property type="entry name" value="Glucose-6-phosphate isomerase like protein, domain 1"/>
    <property type="match status" value="2"/>
</dbReference>
<dbReference type="EMBL" id="ATCN01001066">
    <property type="protein sequence ID" value="EPR78058.1"/>
    <property type="molecule type" value="Genomic_DNA"/>
</dbReference>
<feature type="coiled-coil region" evidence="10">
    <location>
        <begin position="42"/>
        <end position="104"/>
    </location>
</feature>
<dbReference type="InterPro" id="IPR001672">
    <property type="entry name" value="G6P_Isomerase"/>
</dbReference>
<dbReference type="GO" id="GO:0006096">
    <property type="term" value="P:glycolytic process"/>
    <property type="evidence" value="ECO:0007669"/>
    <property type="project" value="UniProtKB-UniPathway"/>
</dbReference>
<dbReference type="NCBIfam" id="NF001211">
    <property type="entry name" value="PRK00179.1"/>
    <property type="match status" value="1"/>
</dbReference>
<dbReference type="PRINTS" id="PR00662">
    <property type="entry name" value="G6PISOMERASE"/>
</dbReference>
<dbReference type="STRING" id="1358809.S7XQ16"/>
<dbReference type="PANTHER" id="PTHR11469:SF1">
    <property type="entry name" value="GLUCOSE-6-PHOSPHATE ISOMERASE"/>
    <property type="match status" value="1"/>
</dbReference>
<evidence type="ECO:0000256" key="9">
    <source>
        <dbReference type="RuleBase" id="RU000612"/>
    </source>
</evidence>
<dbReference type="InterPro" id="IPR046348">
    <property type="entry name" value="SIS_dom_sf"/>
</dbReference>
<dbReference type="VEuPathDB" id="MicrosporidiaDB:SLOPH_2363"/>
<dbReference type="InterPro" id="IPR035476">
    <property type="entry name" value="SIS_PGI_1"/>
</dbReference>
<dbReference type="UniPathway" id="UPA00109">
    <property type="reaction ID" value="UER00181"/>
</dbReference>
<name>S7XQ16_SPRLO</name>
<evidence type="ECO:0000256" key="10">
    <source>
        <dbReference type="SAM" id="Coils"/>
    </source>
</evidence>
<evidence type="ECO:0000256" key="2">
    <source>
        <dbReference type="ARBA" id="ARBA00006604"/>
    </source>
</evidence>
<dbReference type="GO" id="GO:0005829">
    <property type="term" value="C:cytosol"/>
    <property type="evidence" value="ECO:0007669"/>
    <property type="project" value="TreeGrafter"/>
</dbReference>
<evidence type="ECO:0000256" key="1">
    <source>
        <dbReference type="ARBA" id="ARBA00004926"/>
    </source>
</evidence>
<gene>
    <name evidence="11" type="ORF">SLOPH_2363</name>
</gene>
<comment type="pathway">
    <text evidence="1 9">Carbohydrate degradation; glycolysis; D-glyceraldehyde 3-phosphate and glycerone phosphate from D-glucose: step 2/4.</text>
</comment>